<proteinExistence type="predicted"/>
<dbReference type="InParanoid" id="A0A2K3CVX5"/>
<feature type="chain" id="PRO_5014355560" description="FAS1 domain-containing protein" evidence="1">
    <location>
        <begin position="38"/>
        <end position="230"/>
    </location>
</feature>
<dbReference type="Gramene" id="PNW72434">
    <property type="protein sequence ID" value="PNW72434"/>
    <property type="gene ID" value="CHLRE_16g679333v5"/>
</dbReference>
<accession>A0A2K3CVX5</accession>
<dbReference type="InterPro" id="IPR050904">
    <property type="entry name" value="Adhesion/Biosynth-related"/>
</dbReference>
<dbReference type="FunFam" id="2.30.180.10:FF:000094">
    <property type="match status" value="1"/>
</dbReference>
<evidence type="ECO:0000256" key="1">
    <source>
        <dbReference type="SAM" id="SignalP"/>
    </source>
</evidence>
<dbReference type="AlphaFoldDB" id="A0A2K3CVX5"/>
<name>A0A2K3CVX5_CHLRE</name>
<protein>
    <recommendedName>
        <fullName evidence="2">FAS1 domain-containing protein</fullName>
    </recommendedName>
</protein>
<dbReference type="Proteomes" id="UP000006906">
    <property type="component" value="Chromosome 16"/>
</dbReference>
<dbReference type="PANTHER" id="PTHR10900">
    <property type="entry name" value="PERIOSTIN-RELATED"/>
    <property type="match status" value="1"/>
</dbReference>
<dbReference type="PROSITE" id="PS50213">
    <property type="entry name" value="FAS1"/>
    <property type="match status" value="1"/>
</dbReference>
<dbReference type="FunCoup" id="A0A2K3CVX5">
    <property type="interactions" value="322"/>
</dbReference>
<keyword evidence="1" id="KW-0732">Signal</keyword>
<dbReference type="Gene3D" id="2.30.180.10">
    <property type="entry name" value="FAS1 domain"/>
    <property type="match status" value="1"/>
</dbReference>
<evidence type="ECO:0000313" key="3">
    <source>
        <dbReference type="EMBL" id="PNW72434.1"/>
    </source>
</evidence>
<dbReference type="InterPro" id="IPR036378">
    <property type="entry name" value="FAS1_dom_sf"/>
</dbReference>
<evidence type="ECO:0000313" key="4">
    <source>
        <dbReference type="Proteomes" id="UP000006906"/>
    </source>
</evidence>
<gene>
    <name evidence="3" type="ORF">CHLRE_16g679333v5</name>
</gene>
<dbReference type="GO" id="GO:0005615">
    <property type="term" value="C:extracellular space"/>
    <property type="evidence" value="ECO:0000318"/>
    <property type="project" value="GO_Central"/>
</dbReference>
<dbReference type="SUPFAM" id="SSF82153">
    <property type="entry name" value="FAS1 domain"/>
    <property type="match status" value="1"/>
</dbReference>
<dbReference type="KEGG" id="cre:CHLRE_16g679333v5"/>
<organism evidence="3 4">
    <name type="scientific">Chlamydomonas reinhardtii</name>
    <name type="common">Chlamydomonas smithii</name>
    <dbReference type="NCBI Taxonomy" id="3055"/>
    <lineage>
        <taxon>Eukaryota</taxon>
        <taxon>Viridiplantae</taxon>
        <taxon>Chlorophyta</taxon>
        <taxon>core chlorophytes</taxon>
        <taxon>Chlorophyceae</taxon>
        <taxon>CS clade</taxon>
        <taxon>Chlamydomonadales</taxon>
        <taxon>Chlamydomonadaceae</taxon>
        <taxon>Chlamydomonas</taxon>
    </lineage>
</organism>
<feature type="signal peptide" evidence="1">
    <location>
        <begin position="1"/>
        <end position="37"/>
    </location>
</feature>
<reference evidence="3 4" key="1">
    <citation type="journal article" date="2007" name="Science">
        <title>The Chlamydomonas genome reveals the evolution of key animal and plant functions.</title>
        <authorList>
            <person name="Merchant S.S."/>
            <person name="Prochnik S.E."/>
            <person name="Vallon O."/>
            <person name="Harris E.H."/>
            <person name="Karpowicz S.J."/>
            <person name="Witman G.B."/>
            <person name="Terry A."/>
            <person name="Salamov A."/>
            <person name="Fritz-Laylin L.K."/>
            <person name="Marechal-Drouard L."/>
            <person name="Marshall W.F."/>
            <person name="Qu L.H."/>
            <person name="Nelson D.R."/>
            <person name="Sanderfoot A.A."/>
            <person name="Spalding M.H."/>
            <person name="Kapitonov V.V."/>
            <person name="Ren Q."/>
            <person name="Ferris P."/>
            <person name="Lindquist E."/>
            <person name="Shapiro H."/>
            <person name="Lucas S.M."/>
            <person name="Grimwood J."/>
            <person name="Schmutz J."/>
            <person name="Cardol P."/>
            <person name="Cerutti H."/>
            <person name="Chanfreau G."/>
            <person name="Chen C.L."/>
            <person name="Cognat V."/>
            <person name="Croft M.T."/>
            <person name="Dent R."/>
            <person name="Dutcher S."/>
            <person name="Fernandez E."/>
            <person name="Fukuzawa H."/>
            <person name="Gonzalez-Ballester D."/>
            <person name="Gonzalez-Halphen D."/>
            <person name="Hallmann A."/>
            <person name="Hanikenne M."/>
            <person name="Hippler M."/>
            <person name="Inwood W."/>
            <person name="Jabbari K."/>
            <person name="Kalanon M."/>
            <person name="Kuras R."/>
            <person name="Lefebvre P.A."/>
            <person name="Lemaire S.D."/>
            <person name="Lobanov A.V."/>
            <person name="Lohr M."/>
            <person name="Manuell A."/>
            <person name="Meier I."/>
            <person name="Mets L."/>
            <person name="Mittag M."/>
            <person name="Mittelmeier T."/>
            <person name="Moroney J.V."/>
            <person name="Moseley J."/>
            <person name="Napoli C."/>
            <person name="Nedelcu A.M."/>
            <person name="Niyogi K."/>
            <person name="Novoselov S.V."/>
            <person name="Paulsen I.T."/>
            <person name="Pazour G."/>
            <person name="Purton S."/>
            <person name="Ral J.P."/>
            <person name="Riano-Pachon D.M."/>
            <person name="Riekhof W."/>
            <person name="Rymarquis L."/>
            <person name="Schroda M."/>
            <person name="Stern D."/>
            <person name="Umen J."/>
            <person name="Willows R."/>
            <person name="Wilson N."/>
            <person name="Zimmer S.L."/>
            <person name="Allmer J."/>
            <person name="Balk J."/>
            <person name="Bisova K."/>
            <person name="Chen C.J."/>
            <person name="Elias M."/>
            <person name="Gendler K."/>
            <person name="Hauser C."/>
            <person name="Lamb M.R."/>
            <person name="Ledford H."/>
            <person name="Long J.C."/>
            <person name="Minagawa J."/>
            <person name="Page M.D."/>
            <person name="Pan J."/>
            <person name="Pootakham W."/>
            <person name="Roje S."/>
            <person name="Rose A."/>
            <person name="Stahlberg E."/>
            <person name="Terauchi A.M."/>
            <person name="Yang P."/>
            <person name="Ball S."/>
            <person name="Bowler C."/>
            <person name="Dieckmann C.L."/>
            <person name="Gladyshev V.N."/>
            <person name="Green P."/>
            <person name="Jorgensen R."/>
            <person name="Mayfield S."/>
            <person name="Mueller-Roeber B."/>
            <person name="Rajamani S."/>
            <person name="Sayre R.T."/>
            <person name="Brokstein P."/>
            <person name="Dubchak I."/>
            <person name="Goodstein D."/>
            <person name="Hornick L."/>
            <person name="Huang Y.W."/>
            <person name="Jhaveri J."/>
            <person name="Luo Y."/>
            <person name="Martinez D."/>
            <person name="Ngau W.C."/>
            <person name="Otillar B."/>
            <person name="Poliakov A."/>
            <person name="Porter A."/>
            <person name="Szajkowski L."/>
            <person name="Werner G."/>
            <person name="Zhou K."/>
            <person name="Grigoriev I.V."/>
            <person name="Rokhsar D.S."/>
            <person name="Grossman A.R."/>
        </authorList>
    </citation>
    <scope>NUCLEOTIDE SEQUENCE [LARGE SCALE GENOMIC DNA]</scope>
    <source>
        <strain evidence="4">CC-503</strain>
    </source>
</reference>
<dbReference type="SMART" id="SM00554">
    <property type="entry name" value="FAS1"/>
    <property type="match status" value="1"/>
</dbReference>
<dbReference type="EMBL" id="CM008977">
    <property type="protein sequence ID" value="PNW72434.1"/>
    <property type="molecule type" value="Genomic_DNA"/>
</dbReference>
<sequence length="230" mass="24358">MVLLSGTHGRPRSSRAACMLLGALLGSLLLLAPPAAGSTLQQPEAQVPPRVAGARRALRQLGTLNRPLTLGYGVQGPISRTAKLAEAPRPSGFPSATIAIDALNATGVSNFIGNDTIATIFAPEDNAFIRLAPILNITTRWQLFTHPLAANITELHIIPGVALRSLDIPLDTTLNETSLLGPTLEITRSGRRAIRVKVAGTNMTADVVRADIRFESSIVHIIDNVLLPPP</sequence>
<dbReference type="PANTHER" id="PTHR10900:SF77">
    <property type="entry name" value="FI19380P1"/>
    <property type="match status" value="1"/>
</dbReference>
<keyword evidence="4" id="KW-1185">Reference proteome</keyword>
<dbReference type="Pfam" id="PF02469">
    <property type="entry name" value="Fasciclin"/>
    <property type="match status" value="1"/>
</dbReference>
<dbReference type="RefSeq" id="XP_042916234.1">
    <property type="nucleotide sequence ID" value="XM_043071380.1"/>
</dbReference>
<dbReference type="GeneID" id="5724441"/>
<dbReference type="OrthoDB" id="544886at2759"/>
<feature type="domain" description="FAS1" evidence="2">
    <location>
        <begin position="77"/>
        <end position="226"/>
    </location>
</feature>
<evidence type="ECO:0000259" key="2">
    <source>
        <dbReference type="PROSITE" id="PS50213"/>
    </source>
</evidence>
<dbReference type="InterPro" id="IPR000782">
    <property type="entry name" value="FAS1_domain"/>
</dbReference>